<accession>A0AA36D2G1</accession>
<evidence type="ECO:0000256" key="6">
    <source>
        <dbReference type="ARBA" id="ARBA00023163"/>
    </source>
</evidence>
<evidence type="ECO:0000256" key="10">
    <source>
        <dbReference type="RuleBase" id="RU004442"/>
    </source>
</evidence>
<evidence type="ECO:0000256" key="2">
    <source>
        <dbReference type="ARBA" id="ARBA00022473"/>
    </source>
</evidence>
<dbReference type="GO" id="GO:0000981">
    <property type="term" value="F:DNA-binding transcription factor activity, RNA polymerase II-specific"/>
    <property type="evidence" value="ECO:0007669"/>
    <property type="project" value="InterPro"/>
</dbReference>
<evidence type="ECO:0000256" key="9">
    <source>
        <dbReference type="RuleBase" id="RU000682"/>
    </source>
</evidence>
<dbReference type="PROSITE" id="PS00027">
    <property type="entry name" value="HOMEOBOX_1"/>
    <property type="match status" value="1"/>
</dbReference>
<dbReference type="CDD" id="cd00086">
    <property type="entry name" value="homeodomain"/>
    <property type="match status" value="1"/>
</dbReference>
<dbReference type="SMART" id="SM00389">
    <property type="entry name" value="HOX"/>
    <property type="match status" value="1"/>
</dbReference>
<dbReference type="PANTHER" id="PTHR45771">
    <property type="entry name" value="HOMEOTIC PROTEIN DEFORMED"/>
    <property type="match status" value="1"/>
</dbReference>
<evidence type="ECO:0000259" key="12">
    <source>
        <dbReference type="PROSITE" id="PS50071"/>
    </source>
</evidence>
<comment type="caution">
    <text evidence="13">The sequence shown here is derived from an EMBL/GenBank/DDBJ whole genome shotgun (WGS) entry which is preliminary data.</text>
</comment>
<reference evidence="13" key="1">
    <citation type="submission" date="2023-06" db="EMBL/GenBank/DDBJ databases">
        <authorList>
            <person name="Delattre M."/>
        </authorList>
    </citation>
    <scope>NUCLEOTIDE SEQUENCE</scope>
    <source>
        <strain evidence="13">AF72</strain>
    </source>
</reference>
<keyword evidence="7 8" id="KW-0539">Nucleus</keyword>
<keyword evidence="14" id="KW-1185">Reference proteome</keyword>
<keyword evidence="4 8" id="KW-0238">DNA-binding</keyword>
<dbReference type="InterPro" id="IPR001356">
    <property type="entry name" value="HD"/>
</dbReference>
<evidence type="ECO:0000313" key="13">
    <source>
        <dbReference type="EMBL" id="CAJ0578637.1"/>
    </source>
</evidence>
<dbReference type="PROSITE" id="PS00032">
    <property type="entry name" value="ANTENNAPEDIA"/>
    <property type="match status" value="1"/>
</dbReference>
<keyword evidence="5 8" id="KW-0371">Homeobox</keyword>
<organism evidence="13 14">
    <name type="scientific">Mesorhabditis spiculigera</name>
    <dbReference type="NCBI Taxonomy" id="96644"/>
    <lineage>
        <taxon>Eukaryota</taxon>
        <taxon>Metazoa</taxon>
        <taxon>Ecdysozoa</taxon>
        <taxon>Nematoda</taxon>
        <taxon>Chromadorea</taxon>
        <taxon>Rhabditida</taxon>
        <taxon>Rhabditina</taxon>
        <taxon>Rhabditomorpha</taxon>
        <taxon>Rhabditoidea</taxon>
        <taxon>Rhabditidae</taxon>
        <taxon>Mesorhabditinae</taxon>
        <taxon>Mesorhabditis</taxon>
    </lineage>
</organism>
<evidence type="ECO:0000256" key="8">
    <source>
        <dbReference type="PROSITE-ProRule" id="PRU00108"/>
    </source>
</evidence>
<evidence type="ECO:0000256" key="7">
    <source>
        <dbReference type="ARBA" id="ARBA00023242"/>
    </source>
</evidence>
<keyword evidence="6" id="KW-0804">Transcription</keyword>
<evidence type="ECO:0000256" key="11">
    <source>
        <dbReference type="SAM" id="MobiDB-lite"/>
    </source>
</evidence>
<keyword evidence="2" id="KW-0217">Developmental protein</keyword>
<dbReference type="PROSITE" id="PS50071">
    <property type="entry name" value="HOMEOBOX_2"/>
    <property type="match status" value="1"/>
</dbReference>
<dbReference type="InterPro" id="IPR017995">
    <property type="entry name" value="Homeobox_antennapedia"/>
</dbReference>
<feature type="region of interest" description="Disordered" evidence="11">
    <location>
        <begin position="74"/>
        <end position="98"/>
    </location>
</feature>
<dbReference type="GO" id="GO:0045944">
    <property type="term" value="P:positive regulation of transcription by RNA polymerase II"/>
    <property type="evidence" value="ECO:0007669"/>
    <property type="project" value="TreeGrafter"/>
</dbReference>
<dbReference type="EMBL" id="CATQJA010002654">
    <property type="protein sequence ID" value="CAJ0578637.1"/>
    <property type="molecule type" value="Genomic_DNA"/>
</dbReference>
<dbReference type="InterPro" id="IPR001827">
    <property type="entry name" value="Homeobox_Antennapedia_CS"/>
</dbReference>
<name>A0AA36D2G1_9BILA</name>
<protein>
    <recommendedName>
        <fullName evidence="12">Homeobox domain-containing protein</fullName>
    </recommendedName>
</protein>
<dbReference type="GO" id="GO:0048337">
    <property type="term" value="P:positive regulation of mesodermal cell fate specification"/>
    <property type="evidence" value="ECO:0007669"/>
    <property type="project" value="UniProtKB-ARBA"/>
</dbReference>
<dbReference type="InterPro" id="IPR017970">
    <property type="entry name" value="Homeobox_CS"/>
</dbReference>
<sequence>MASSASGPAGLAAVSEFAASLGQNPFYAGYSEAYLGAAASANSGFLAASTLAQPSSNIEQTSLPYPQAPIDWSKEAKEDSKDKDGSGESDDDSGVPKGAVVYPWMTRVHSTTGGSRGEKRQRTAYTRNQVLELEKEFHYNKYLTRKRRIEIAHSLMLTERQVKIWFQNRRMKHKKENKDKPTPHQMMGPFGAAGLPFAHLSAFPRSFLAPFT</sequence>
<dbReference type="GO" id="GO:0000978">
    <property type="term" value="F:RNA polymerase II cis-regulatory region sequence-specific DNA binding"/>
    <property type="evidence" value="ECO:0007669"/>
    <property type="project" value="TreeGrafter"/>
</dbReference>
<dbReference type="PRINTS" id="PR00025">
    <property type="entry name" value="ANTENNAPEDIA"/>
</dbReference>
<dbReference type="SUPFAM" id="SSF46689">
    <property type="entry name" value="Homeodomain-like"/>
    <property type="match status" value="1"/>
</dbReference>
<feature type="non-terminal residue" evidence="13">
    <location>
        <position position="212"/>
    </location>
</feature>
<dbReference type="InterPro" id="IPR020479">
    <property type="entry name" value="HD_metazoa"/>
</dbReference>
<dbReference type="Pfam" id="PF00046">
    <property type="entry name" value="Homeodomain"/>
    <property type="match status" value="1"/>
</dbReference>
<dbReference type="InterPro" id="IPR050609">
    <property type="entry name" value="Antp_homeobox_Deformed_sf"/>
</dbReference>
<comment type="subcellular location">
    <subcellularLocation>
        <location evidence="1 8 9">Nucleus</location>
    </subcellularLocation>
</comment>
<gene>
    <name evidence="13" type="ORF">MSPICULIGERA_LOCUS16880</name>
</gene>
<dbReference type="FunFam" id="1.10.10.60:FF:000398">
    <property type="entry name" value="Homeobox protein lin-39"/>
    <property type="match status" value="1"/>
</dbReference>
<keyword evidence="3" id="KW-0805">Transcription regulation</keyword>
<dbReference type="AlphaFoldDB" id="A0AA36D2G1"/>
<feature type="domain" description="Homeobox" evidence="12">
    <location>
        <begin position="116"/>
        <end position="176"/>
    </location>
</feature>
<comment type="similarity">
    <text evidence="10">Belongs to the Antp homeobox family.</text>
</comment>
<dbReference type="Proteomes" id="UP001177023">
    <property type="component" value="Unassembled WGS sequence"/>
</dbReference>
<dbReference type="InterPro" id="IPR009057">
    <property type="entry name" value="Homeodomain-like_sf"/>
</dbReference>
<dbReference type="GO" id="GO:0005654">
    <property type="term" value="C:nucleoplasm"/>
    <property type="evidence" value="ECO:0007669"/>
    <property type="project" value="TreeGrafter"/>
</dbReference>
<feature type="DNA-binding region" description="Homeobox" evidence="8">
    <location>
        <begin position="118"/>
        <end position="177"/>
    </location>
</feature>
<dbReference type="PANTHER" id="PTHR45771:SF6">
    <property type="entry name" value="HOMEOTIC PROTEIN SEX COMBS REDUCED"/>
    <property type="match status" value="1"/>
</dbReference>
<dbReference type="PRINTS" id="PR00024">
    <property type="entry name" value="HOMEOBOX"/>
</dbReference>
<dbReference type="Gene3D" id="1.10.10.60">
    <property type="entry name" value="Homeodomain-like"/>
    <property type="match status" value="1"/>
</dbReference>
<feature type="compositionally biased region" description="Basic and acidic residues" evidence="11">
    <location>
        <begin position="74"/>
        <end position="86"/>
    </location>
</feature>
<evidence type="ECO:0000256" key="4">
    <source>
        <dbReference type="ARBA" id="ARBA00023125"/>
    </source>
</evidence>
<proteinExistence type="inferred from homology"/>
<evidence type="ECO:0000256" key="1">
    <source>
        <dbReference type="ARBA" id="ARBA00004123"/>
    </source>
</evidence>
<evidence type="ECO:0000256" key="3">
    <source>
        <dbReference type="ARBA" id="ARBA00023015"/>
    </source>
</evidence>
<evidence type="ECO:0000256" key="5">
    <source>
        <dbReference type="ARBA" id="ARBA00023155"/>
    </source>
</evidence>
<dbReference type="GO" id="GO:0009952">
    <property type="term" value="P:anterior/posterior pattern specification"/>
    <property type="evidence" value="ECO:0007669"/>
    <property type="project" value="UniProtKB-ARBA"/>
</dbReference>
<evidence type="ECO:0000313" key="14">
    <source>
        <dbReference type="Proteomes" id="UP001177023"/>
    </source>
</evidence>